<accession>A0A1H3HIK7</accession>
<name>A0A1H3HIK7_9FLAO</name>
<dbReference type="Gene3D" id="3.30.1360.200">
    <property type="match status" value="1"/>
</dbReference>
<dbReference type="Proteomes" id="UP000199595">
    <property type="component" value="Unassembled WGS sequence"/>
</dbReference>
<reference evidence="1 2" key="1">
    <citation type="submission" date="2016-10" db="EMBL/GenBank/DDBJ databases">
        <authorList>
            <person name="de Groot N.N."/>
        </authorList>
    </citation>
    <scope>NUCLEOTIDE SEQUENCE [LARGE SCALE GENOMIC DNA]</scope>
    <source>
        <strain evidence="1 2">DSM 24956</strain>
    </source>
</reference>
<gene>
    <name evidence="1" type="ORF">SAMN05444411_1413</name>
</gene>
<evidence type="ECO:0000313" key="1">
    <source>
        <dbReference type="EMBL" id="SDY15190.1"/>
    </source>
</evidence>
<dbReference type="EMBL" id="FNNJ01000041">
    <property type="protein sequence ID" value="SDY15190.1"/>
    <property type="molecule type" value="Genomic_DNA"/>
</dbReference>
<dbReference type="AlphaFoldDB" id="A0A1H3HIK7"/>
<dbReference type="STRING" id="762486.SAMN05444411_1413"/>
<protein>
    <recommendedName>
        <fullName evidence="3">Lipoprotein</fullName>
    </recommendedName>
</protein>
<dbReference type="RefSeq" id="WP_090126768.1">
    <property type="nucleotide sequence ID" value="NZ_FNNJ01000041.1"/>
</dbReference>
<organism evidence="1 2">
    <name type="scientific">Lutibacter oricola</name>
    <dbReference type="NCBI Taxonomy" id="762486"/>
    <lineage>
        <taxon>Bacteria</taxon>
        <taxon>Pseudomonadati</taxon>
        <taxon>Bacteroidota</taxon>
        <taxon>Flavobacteriia</taxon>
        <taxon>Flavobacteriales</taxon>
        <taxon>Flavobacteriaceae</taxon>
        <taxon>Lutibacter</taxon>
    </lineage>
</organism>
<keyword evidence="2" id="KW-1185">Reference proteome</keyword>
<dbReference type="PROSITE" id="PS51257">
    <property type="entry name" value="PROKAR_LIPOPROTEIN"/>
    <property type="match status" value="1"/>
</dbReference>
<proteinExistence type="predicted"/>
<evidence type="ECO:0008006" key="3">
    <source>
        <dbReference type="Google" id="ProtNLM"/>
    </source>
</evidence>
<evidence type="ECO:0000313" key="2">
    <source>
        <dbReference type="Proteomes" id="UP000199595"/>
    </source>
</evidence>
<sequence>MKLLNLFILLLIISSCSKQSEKEEIKTFLNGGISTSFIINNQNENFEKNLRNRLDFLTHKESFEYDLSKEKNIYTIKLPFILSKSKINNLLFSRGEVFIKKDDSIYFDSNSFRKEKFNINEFPFQRLNLNFKEEFIETFRNFTTKYNNQNIDIYVDSTLIMNPKIRNTIANGKLMVSTLNSDAFNSDILNAVFNCQYENEVFKTIEQKILLKSDNKLVEIPEKYNDLYNQLWNFISIRGLTIIKNNTNLESKKELETSLKIGMIRNNDFYGFLANSNVKSISDLNEIFFHFQGYLSQYDYQNLNKKIDSLRL</sequence>